<evidence type="ECO:0000313" key="6">
    <source>
        <dbReference type="EMBL" id="KAJ8306694.1"/>
    </source>
</evidence>
<keyword evidence="3" id="KW-0732">Signal</keyword>
<sequence>MDNNIKDKISLLSSPSTIESFASTSSVIAKAKQTIVTTTSAAADKTKITTPTKSTKTKTTELLSTTEDISAFTSSSLTAGLIGKVSLSTSTIEITETTAASISTEPTLMSTSLKASSQDLSSSGLSTSYKIQLLSSPSTTESFVSTSLITATAKQTEVTTTSAAAEITKTTPTKSTKATTAELFPITEGIGTWSIWGPWSICAVTCGISVHSRYRTCNKTSKNDSNCIGNIKETKECTTTPCPVYGTWTTWQSWTTCDVTCGGGRQNRSRTCVKVATTDLDCMGRSTQQQTCNKWECPSKKSIY</sequence>
<keyword evidence="7" id="KW-1185">Reference proteome</keyword>
<dbReference type="InterPro" id="IPR036383">
    <property type="entry name" value="TSP1_rpt_sf"/>
</dbReference>
<name>A0ABQ9EN58_TEGGR</name>
<protein>
    <submittedName>
        <fullName evidence="6">Uncharacterized protein</fullName>
    </submittedName>
</protein>
<accession>A0ABQ9EN58</accession>
<keyword evidence="2" id="KW-0964">Secreted</keyword>
<evidence type="ECO:0000256" key="2">
    <source>
        <dbReference type="ARBA" id="ARBA00022525"/>
    </source>
</evidence>
<dbReference type="InterPro" id="IPR052065">
    <property type="entry name" value="Compl_asym_regulator"/>
</dbReference>
<organism evidence="6 7">
    <name type="scientific">Tegillarca granosa</name>
    <name type="common">Malaysian cockle</name>
    <name type="synonym">Anadara granosa</name>
    <dbReference type="NCBI Taxonomy" id="220873"/>
    <lineage>
        <taxon>Eukaryota</taxon>
        <taxon>Metazoa</taxon>
        <taxon>Spiralia</taxon>
        <taxon>Lophotrochozoa</taxon>
        <taxon>Mollusca</taxon>
        <taxon>Bivalvia</taxon>
        <taxon>Autobranchia</taxon>
        <taxon>Pteriomorphia</taxon>
        <taxon>Arcoida</taxon>
        <taxon>Arcoidea</taxon>
        <taxon>Arcidae</taxon>
        <taxon>Tegillarca</taxon>
    </lineage>
</organism>
<comment type="subcellular location">
    <subcellularLocation>
        <location evidence="1">Secreted</location>
    </subcellularLocation>
</comment>
<keyword evidence="4" id="KW-0677">Repeat</keyword>
<proteinExistence type="predicted"/>
<keyword evidence="5" id="KW-1015">Disulfide bond</keyword>
<evidence type="ECO:0000256" key="3">
    <source>
        <dbReference type="ARBA" id="ARBA00022729"/>
    </source>
</evidence>
<dbReference type="InterPro" id="IPR000884">
    <property type="entry name" value="TSP1_rpt"/>
</dbReference>
<evidence type="ECO:0000256" key="1">
    <source>
        <dbReference type="ARBA" id="ARBA00004613"/>
    </source>
</evidence>
<dbReference type="PROSITE" id="PS50092">
    <property type="entry name" value="TSP1"/>
    <property type="match status" value="2"/>
</dbReference>
<evidence type="ECO:0000256" key="5">
    <source>
        <dbReference type="ARBA" id="ARBA00023157"/>
    </source>
</evidence>
<dbReference type="Gene3D" id="2.20.100.10">
    <property type="entry name" value="Thrombospondin type-1 (TSP1) repeat"/>
    <property type="match status" value="2"/>
</dbReference>
<reference evidence="6 7" key="1">
    <citation type="submission" date="2022-12" db="EMBL/GenBank/DDBJ databases">
        <title>Chromosome-level genome of Tegillarca granosa.</title>
        <authorList>
            <person name="Kim J."/>
        </authorList>
    </citation>
    <scope>NUCLEOTIDE SEQUENCE [LARGE SCALE GENOMIC DNA]</scope>
    <source>
        <strain evidence="6">Teg-2019</strain>
        <tissue evidence="6">Adductor muscle</tissue>
    </source>
</reference>
<evidence type="ECO:0000256" key="4">
    <source>
        <dbReference type="ARBA" id="ARBA00022737"/>
    </source>
</evidence>
<dbReference type="Pfam" id="PF00090">
    <property type="entry name" value="TSP_1"/>
    <property type="match status" value="2"/>
</dbReference>
<dbReference type="PANTHER" id="PTHR22906:SF43">
    <property type="entry name" value="PROPERDIN"/>
    <property type="match status" value="1"/>
</dbReference>
<comment type="caution">
    <text evidence="6">The sequence shown here is derived from an EMBL/GenBank/DDBJ whole genome shotgun (WGS) entry which is preliminary data.</text>
</comment>
<gene>
    <name evidence="6" type="ORF">KUTeg_015735</name>
</gene>
<evidence type="ECO:0000313" key="7">
    <source>
        <dbReference type="Proteomes" id="UP001217089"/>
    </source>
</evidence>
<dbReference type="PANTHER" id="PTHR22906">
    <property type="entry name" value="PROPERDIN"/>
    <property type="match status" value="1"/>
</dbReference>
<dbReference type="SUPFAM" id="SSF82895">
    <property type="entry name" value="TSP-1 type 1 repeat"/>
    <property type="match status" value="2"/>
</dbReference>
<dbReference type="Proteomes" id="UP001217089">
    <property type="component" value="Unassembled WGS sequence"/>
</dbReference>
<dbReference type="EMBL" id="JARBDR010000811">
    <property type="protein sequence ID" value="KAJ8306694.1"/>
    <property type="molecule type" value="Genomic_DNA"/>
</dbReference>
<dbReference type="SMART" id="SM00209">
    <property type="entry name" value="TSP1"/>
    <property type="match status" value="2"/>
</dbReference>